<dbReference type="InterPro" id="IPR006879">
    <property type="entry name" value="YdjC-like"/>
</dbReference>
<keyword evidence="7" id="KW-1185">Reference proteome</keyword>
<organism evidence="6 7">
    <name type="scientific">Selenomonas montiformis</name>
    <dbReference type="NCBI Taxonomy" id="2652285"/>
    <lineage>
        <taxon>Bacteria</taxon>
        <taxon>Bacillati</taxon>
        <taxon>Bacillota</taxon>
        <taxon>Negativicutes</taxon>
        <taxon>Selenomonadales</taxon>
        <taxon>Selenomonadaceae</taxon>
        <taxon>Selenomonas</taxon>
    </lineage>
</organism>
<keyword evidence="2" id="KW-0479">Metal-binding</keyword>
<protein>
    <submittedName>
        <fullName evidence="6">ChbG/HpnK family deacetylase</fullName>
    </submittedName>
</protein>
<keyword evidence="4" id="KW-0460">Magnesium</keyword>
<dbReference type="GO" id="GO:0019213">
    <property type="term" value="F:deacetylase activity"/>
    <property type="evidence" value="ECO:0007669"/>
    <property type="project" value="TreeGrafter"/>
</dbReference>
<dbReference type="EMBL" id="VUNL01000003">
    <property type="protein sequence ID" value="MSV24193.1"/>
    <property type="molecule type" value="Genomic_DNA"/>
</dbReference>
<dbReference type="Pfam" id="PF04794">
    <property type="entry name" value="YdjC"/>
    <property type="match status" value="1"/>
</dbReference>
<evidence type="ECO:0000256" key="5">
    <source>
        <dbReference type="ARBA" id="ARBA00023277"/>
    </source>
</evidence>
<dbReference type="PANTHER" id="PTHR31609:SF1">
    <property type="entry name" value="CARBOHYDRATE DEACETYLASE"/>
    <property type="match status" value="1"/>
</dbReference>
<accession>A0A6I2UPS9</accession>
<proteinExistence type="predicted"/>
<dbReference type="SUPFAM" id="SSF88713">
    <property type="entry name" value="Glycoside hydrolase/deacetylase"/>
    <property type="match status" value="1"/>
</dbReference>
<sequence>MAVRRNGTGRGVMMKKKSILLNADDFGRHPAINQAVARAVRGGILRSASLMAGEPAFEEAVELARSLPNLEIGIHLTLVDGKPLLPREDVPSLIGADGRFYPSHREFVRAYLSGRIHLEEVRLELSAQFQRIMQEKLRVTHVDSHQHVHILPGIFPIVLKLAQSYRIRSVRIPQAAGGIRECLADGSAGDRMARFGLWLLCCRMRRKAVQYGFYFPDHFIGLIAGGAVDEAFLMRQLENLPDGLTEIMIHPGLDNTVLSDCYAHRWEHDFEGEYRCCLSSRIAEFLRGKEIGLGSFRAGGSGL</sequence>
<dbReference type="CDD" id="cd10808">
    <property type="entry name" value="YdjC"/>
    <property type="match status" value="1"/>
</dbReference>
<keyword evidence="5" id="KW-0119">Carbohydrate metabolism</keyword>
<dbReference type="Proteomes" id="UP000430222">
    <property type="component" value="Unassembled WGS sequence"/>
</dbReference>
<comment type="caution">
    <text evidence="6">The sequence shown here is derived from an EMBL/GenBank/DDBJ whole genome shotgun (WGS) entry which is preliminary data.</text>
</comment>
<dbReference type="AlphaFoldDB" id="A0A6I2UPS9"/>
<evidence type="ECO:0000256" key="4">
    <source>
        <dbReference type="ARBA" id="ARBA00022842"/>
    </source>
</evidence>
<reference evidence="6 7" key="1">
    <citation type="submission" date="2019-08" db="EMBL/GenBank/DDBJ databases">
        <title>In-depth cultivation of the pig gut microbiome towards novel bacterial diversity and tailored functional studies.</title>
        <authorList>
            <person name="Wylensek D."/>
            <person name="Hitch T.C.A."/>
            <person name="Clavel T."/>
        </authorList>
    </citation>
    <scope>NUCLEOTIDE SEQUENCE [LARGE SCALE GENOMIC DNA]</scope>
    <source>
        <strain evidence="7">WCA-380-WT-3B3</strain>
    </source>
</reference>
<evidence type="ECO:0000313" key="6">
    <source>
        <dbReference type="EMBL" id="MSV24193.1"/>
    </source>
</evidence>
<comment type="cofactor">
    <cofactor evidence="1">
        <name>Mg(2+)</name>
        <dbReference type="ChEBI" id="CHEBI:18420"/>
    </cofactor>
</comment>
<evidence type="ECO:0000313" key="7">
    <source>
        <dbReference type="Proteomes" id="UP000430222"/>
    </source>
</evidence>
<name>A0A6I2UPS9_9FIRM</name>
<evidence type="ECO:0000256" key="1">
    <source>
        <dbReference type="ARBA" id="ARBA00001946"/>
    </source>
</evidence>
<dbReference type="PANTHER" id="PTHR31609">
    <property type="entry name" value="YDJC DEACETYLASE FAMILY MEMBER"/>
    <property type="match status" value="1"/>
</dbReference>
<dbReference type="GO" id="GO:0005975">
    <property type="term" value="P:carbohydrate metabolic process"/>
    <property type="evidence" value="ECO:0007669"/>
    <property type="project" value="InterPro"/>
</dbReference>
<dbReference type="GO" id="GO:0046872">
    <property type="term" value="F:metal ion binding"/>
    <property type="evidence" value="ECO:0007669"/>
    <property type="project" value="UniProtKB-KW"/>
</dbReference>
<dbReference type="GO" id="GO:0016787">
    <property type="term" value="F:hydrolase activity"/>
    <property type="evidence" value="ECO:0007669"/>
    <property type="project" value="UniProtKB-KW"/>
</dbReference>
<gene>
    <name evidence="6" type="ORF">FYJ78_03130</name>
</gene>
<keyword evidence="3" id="KW-0378">Hydrolase</keyword>
<dbReference type="InterPro" id="IPR011330">
    <property type="entry name" value="Glyco_hydro/deAcase_b/a-brl"/>
</dbReference>
<evidence type="ECO:0000256" key="2">
    <source>
        <dbReference type="ARBA" id="ARBA00022723"/>
    </source>
</evidence>
<evidence type="ECO:0000256" key="3">
    <source>
        <dbReference type="ARBA" id="ARBA00022801"/>
    </source>
</evidence>
<dbReference type="Gene3D" id="3.20.20.370">
    <property type="entry name" value="Glycoside hydrolase/deacetylase"/>
    <property type="match status" value="1"/>
</dbReference>